<dbReference type="PANTHER" id="PTHR10953">
    <property type="entry name" value="UBIQUITIN-ACTIVATING ENZYME E1"/>
    <property type="match status" value="1"/>
</dbReference>
<comment type="catalytic activity">
    <reaction evidence="5">
        <text>[molybdopterin-synthase sulfur-carrier protein]-C-terminal Gly-Gly + ATP + H(+) = [molybdopterin-synthase sulfur-carrier protein]-C-terminal Gly-Gly-AMP + diphosphate</text>
        <dbReference type="Rhea" id="RHEA:43616"/>
        <dbReference type="Rhea" id="RHEA-COMP:12159"/>
        <dbReference type="Rhea" id="RHEA-COMP:12202"/>
        <dbReference type="ChEBI" id="CHEBI:15378"/>
        <dbReference type="ChEBI" id="CHEBI:30616"/>
        <dbReference type="ChEBI" id="CHEBI:33019"/>
        <dbReference type="ChEBI" id="CHEBI:90618"/>
        <dbReference type="ChEBI" id="CHEBI:90778"/>
        <dbReference type="EC" id="2.7.7.80"/>
    </reaction>
</comment>
<dbReference type="Gene3D" id="3.40.50.720">
    <property type="entry name" value="NAD(P)-binding Rossmann-like Domain"/>
    <property type="match status" value="1"/>
</dbReference>
<dbReference type="FunFam" id="3.40.50.720:FF:000033">
    <property type="entry name" value="Adenylyltransferase and sulfurtransferase MOCS3"/>
    <property type="match status" value="1"/>
</dbReference>
<dbReference type="InterPro" id="IPR035985">
    <property type="entry name" value="Ubiquitin-activating_enz"/>
</dbReference>
<evidence type="ECO:0000256" key="3">
    <source>
        <dbReference type="ARBA" id="ARBA00022741"/>
    </source>
</evidence>
<gene>
    <name evidence="14" type="ORF">GR316_10550</name>
</gene>
<feature type="domain" description="THIF-type NAD/FAD binding fold" evidence="13">
    <location>
        <begin position="9"/>
        <end position="238"/>
    </location>
</feature>
<dbReference type="InterPro" id="IPR000594">
    <property type="entry name" value="ThiF_NAD_FAD-bd"/>
</dbReference>
<reference evidence="14" key="1">
    <citation type="submission" date="2020-01" db="EMBL/GenBank/DDBJ databases">
        <authorList>
            <person name="Yang Y."/>
            <person name="Kwon Y.M."/>
        </authorList>
    </citation>
    <scope>NUCLEOTIDE SEQUENCE</scope>
    <source>
        <strain evidence="14">PG104</strain>
    </source>
</reference>
<keyword evidence="15" id="KW-1185">Reference proteome</keyword>
<dbReference type="CDD" id="cd00757">
    <property type="entry name" value="ThiF_MoeB_HesA_family"/>
    <property type="match status" value="1"/>
</dbReference>
<evidence type="ECO:0000313" key="15">
    <source>
        <dbReference type="Proteomes" id="UP000679284"/>
    </source>
</evidence>
<dbReference type="AlphaFoldDB" id="A0A8J8MUG1"/>
<dbReference type="Proteomes" id="UP000679284">
    <property type="component" value="Chromosome"/>
</dbReference>
<evidence type="ECO:0000256" key="10">
    <source>
        <dbReference type="ARBA" id="ARBA00075110"/>
    </source>
</evidence>
<comment type="function">
    <text evidence="6">Catalyzes the adenylation by ATP of the carboxyl group of the C-terminal glycine of sulfur carrier protein MoaD.</text>
</comment>
<keyword evidence="2" id="KW-0808">Transferase</keyword>
<dbReference type="KEGG" id="fap:GR316_10550"/>
<evidence type="ECO:0000256" key="9">
    <source>
        <dbReference type="ARBA" id="ARBA00073635"/>
    </source>
</evidence>
<keyword evidence="4" id="KW-0067">ATP-binding</keyword>
<evidence type="ECO:0000256" key="8">
    <source>
        <dbReference type="ARBA" id="ARBA00066884"/>
    </source>
</evidence>
<dbReference type="Pfam" id="PF00899">
    <property type="entry name" value="ThiF"/>
    <property type="match status" value="1"/>
</dbReference>
<evidence type="ECO:0000256" key="4">
    <source>
        <dbReference type="ARBA" id="ARBA00022840"/>
    </source>
</evidence>
<evidence type="ECO:0000259" key="13">
    <source>
        <dbReference type="Pfam" id="PF00899"/>
    </source>
</evidence>
<evidence type="ECO:0000256" key="7">
    <source>
        <dbReference type="ARBA" id="ARBA00063809"/>
    </source>
</evidence>
<dbReference type="GO" id="GO:0061605">
    <property type="term" value="F:molybdopterin-synthase adenylyltransferase activity"/>
    <property type="evidence" value="ECO:0007669"/>
    <property type="project" value="UniProtKB-EC"/>
</dbReference>
<organism evidence="14 15">
    <name type="scientific">Falsirhodobacter algicola</name>
    <dbReference type="NCBI Taxonomy" id="2692330"/>
    <lineage>
        <taxon>Bacteria</taxon>
        <taxon>Pseudomonadati</taxon>
        <taxon>Pseudomonadota</taxon>
        <taxon>Alphaproteobacteria</taxon>
        <taxon>Rhodobacterales</taxon>
        <taxon>Paracoccaceae</taxon>
        <taxon>Falsirhodobacter</taxon>
    </lineage>
</organism>
<dbReference type="SUPFAM" id="SSF69572">
    <property type="entry name" value="Activating enzymes of the ubiquitin-like proteins"/>
    <property type="match status" value="1"/>
</dbReference>
<dbReference type="GO" id="GO:0005829">
    <property type="term" value="C:cytosol"/>
    <property type="evidence" value="ECO:0007669"/>
    <property type="project" value="TreeGrafter"/>
</dbReference>
<dbReference type="InterPro" id="IPR045886">
    <property type="entry name" value="ThiF/MoeB/HesA"/>
</dbReference>
<evidence type="ECO:0000256" key="5">
    <source>
        <dbReference type="ARBA" id="ARBA00052218"/>
    </source>
</evidence>
<dbReference type="GO" id="GO:0004792">
    <property type="term" value="F:thiosulfate-cyanide sulfurtransferase activity"/>
    <property type="evidence" value="ECO:0007669"/>
    <property type="project" value="TreeGrafter"/>
</dbReference>
<name>A0A8J8MUG1_9RHOB</name>
<evidence type="ECO:0000313" key="14">
    <source>
        <dbReference type="EMBL" id="QUS36664.1"/>
    </source>
</evidence>
<dbReference type="GO" id="GO:0005524">
    <property type="term" value="F:ATP binding"/>
    <property type="evidence" value="ECO:0007669"/>
    <property type="project" value="UniProtKB-KW"/>
</dbReference>
<dbReference type="GO" id="GO:0008641">
    <property type="term" value="F:ubiquitin-like modifier activating enzyme activity"/>
    <property type="evidence" value="ECO:0007669"/>
    <property type="project" value="InterPro"/>
</dbReference>
<dbReference type="PANTHER" id="PTHR10953:SF102">
    <property type="entry name" value="ADENYLYLTRANSFERASE AND SULFURTRANSFERASE MOCS3"/>
    <property type="match status" value="1"/>
</dbReference>
<dbReference type="EC" id="2.7.7.80" evidence="8"/>
<protein>
    <recommendedName>
        <fullName evidence="9">Molybdopterin-synthase adenylyltransferase</fullName>
        <ecNumber evidence="8">2.7.7.80</ecNumber>
    </recommendedName>
    <alternativeName>
        <fullName evidence="12">MoaD protein adenylase</fullName>
    </alternativeName>
    <alternativeName>
        <fullName evidence="10">Molybdopterin-converting factor subunit 1 adenylase</fullName>
    </alternativeName>
    <alternativeName>
        <fullName evidence="11">Sulfur carrier protein MoaD adenylyltransferase</fullName>
    </alternativeName>
</protein>
<keyword evidence="3" id="KW-0547">Nucleotide-binding</keyword>
<evidence type="ECO:0000256" key="2">
    <source>
        <dbReference type="ARBA" id="ARBA00022679"/>
    </source>
</evidence>
<evidence type="ECO:0000256" key="11">
    <source>
        <dbReference type="ARBA" id="ARBA00075328"/>
    </source>
</evidence>
<comment type="subunit">
    <text evidence="7">Homodimer. Forms a stable heterotetrameric complex of 2 MoeB and 2 MoaD during adenylation of MoaD.</text>
</comment>
<evidence type="ECO:0000256" key="12">
    <source>
        <dbReference type="ARBA" id="ARBA00078531"/>
    </source>
</evidence>
<sequence length="248" mass="26045">MTGEELQRYSRHILMREIGGTGQRRLTEARVLVIGAGGLGAPALMYLAAAGAGHLTVMDGDVVELSNLQRQIIHLDAVGQNKALSAADTLRRLNPHVEVTALPRHFEDADDVAGYDLVLDGSDSFATRQRVNRACLAAGVPLISAALTQWEGQLGLFGDGAACYTCVFPEEPAAGLIPTCAEAGVLGPLPGILGAAMAAEAVKHLTGAGETLRNRLWLHDALYGDSRTVTTRRRPDCAACGTGALPRG</sequence>
<comment type="similarity">
    <text evidence="1">Belongs to the HesA/MoeB/ThiF family.</text>
</comment>
<evidence type="ECO:0000256" key="1">
    <source>
        <dbReference type="ARBA" id="ARBA00009919"/>
    </source>
</evidence>
<evidence type="ECO:0000256" key="6">
    <source>
        <dbReference type="ARBA" id="ARBA00055169"/>
    </source>
</evidence>
<proteinExistence type="inferred from homology"/>
<accession>A0A8J8MUG1</accession>
<dbReference type="GO" id="GO:0008146">
    <property type="term" value="F:sulfotransferase activity"/>
    <property type="evidence" value="ECO:0007669"/>
    <property type="project" value="TreeGrafter"/>
</dbReference>
<dbReference type="RefSeq" id="WP_211783883.1">
    <property type="nucleotide sequence ID" value="NZ_CP047289.1"/>
</dbReference>
<dbReference type="EMBL" id="CP047289">
    <property type="protein sequence ID" value="QUS36664.1"/>
    <property type="molecule type" value="Genomic_DNA"/>
</dbReference>